<dbReference type="Proteomes" id="UP001596353">
    <property type="component" value="Unassembled WGS sequence"/>
</dbReference>
<name>A0ABW2B830_9RHOB</name>
<proteinExistence type="predicted"/>
<keyword evidence="2" id="KW-1185">Reference proteome</keyword>
<evidence type="ECO:0000313" key="2">
    <source>
        <dbReference type="Proteomes" id="UP001596353"/>
    </source>
</evidence>
<gene>
    <name evidence="1" type="ORF">ACFQFQ_21015</name>
</gene>
<evidence type="ECO:0000313" key="1">
    <source>
        <dbReference type="EMBL" id="MFC6761366.1"/>
    </source>
</evidence>
<dbReference type="EMBL" id="JBHSWG010000002">
    <property type="protein sequence ID" value="MFC6761366.1"/>
    <property type="molecule type" value="Genomic_DNA"/>
</dbReference>
<comment type="caution">
    <text evidence="1">The sequence shown here is derived from an EMBL/GenBank/DDBJ whole genome shotgun (WGS) entry which is preliminary data.</text>
</comment>
<reference evidence="2" key="1">
    <citation type="journal article" date="2019" name="Int. J. Syst. Evol. Microbiol.">
        <title>The Global Catalogue of Microorganisms (GCM) 10K type strain sequencing project: providing services to taxonomists for standard genome sequencing and annotation.</title>
        <authorList>
            <consortium name="The Broad Institute Genomics Platform"/>
            <consortium name="The Broad Institute Genome Sequencing Center for Infectious Disease"/>
            <person name="Wu L."/>
            <person name="Ma J."/>
        </authorList>
    </citation>
    <scope>NUCLEOTIDE SEQUENCE [LARGE SCALE GENOMIC DNA]</scope>
    <source>
        <strain evidence="2">CCUG 66188</strain>
    </source>
</reference>
<accession>A0ABW2B830</accession>
<sequence>MAQKVHGGIAALDGTPRPRAVSLPFIENRDIAVEAKTAIAHEAASWCATAA</sequence>
<protein>
    <submittedName>
        <fullName evidence="1">Uncharacterized protein</fullName>
    </submittedName>
</protein>
<organism evidence="1 2">
    <name type="scientific">Sulfitobacter porphyrae</name>
    <dbReference type="NCBI Taxonomy" id="1246864"/>
    <lineage>
        <taxon>Bacteria</taxon>
        <taxon>Pseudomonadati</taxon>
        <taxon>Pseudomonadota</taxon>
        <taxon>Alphaproteobacteria</taxon>
        <taxon>Rhodobacterales</taxon>
        <taxon>Roseobacteraceae</taxon>
        <taxon>Sulfitobacter</taxon>
    </lineage>
</organism>